<dbReference type="SUPFAM" id="SSF140453">
    <property type="entry name" value="EsxAB dimer-like"/>
    <property type="match status" value="1"/>
</dbReference>
<sequence length="292" mass="31742">MTAGDVVSGYQDTRDNVQNVTQFMSNAFNEGMDFILQPFVWPLLELLEYVMGDPDQLDQHAGTWKTTASAMKELAEAQRAELAELTANWKGTAADSYAARIEQLIQGLETAADEMLRTADNLGDSAMDLRNIEEAIKDVVRELVEWLIITWLAAQALAAITAGASEAAALVASEGEAVLAASRVTAFMYRLDRWLTMYKAWMDGLKSLGTVGKLAAWTLNKMYGPKHWIKEGIKALTGIDGSIVGQGVQSTGDVVSSAAADEYDDRRSGVDGDSGWRETLSDVVDPIADRVP</sequence>
<evidence type="ECO:0008006" key="4">
    <source>
        <dbReference type="Google" id="ProtNLM"/>
    </source>
</evidence>
<name>A0ABQ4BKE9_9ACTN</name>
<dbReference type="InterPro" id="IPR036689">
    <property type="entry name" value="ESAT-6-like_sf"/>
</dbReference>
<comment type="caution">
    <text evidence="2">The sequence shown here is derived from an EMBL/GenBank/DDBJ whole genome shotgun (WGS) entry which is preliminary data.</text>
</comment>
<reference evidence="2 3" key="1">
    <citation type="submission" date="2021-01" db="EMBL/GenBank/DDBJ databases">
        <title>Whole genome shotgun sequence of Actinoplanes palleronii NBRC 14916.</title>
        <authorList>
            <person name="Komaki H."/>
            <person name="Tamura T."/>
        </authorList>
    </citation>
    <scope>NUCLEOTIDE SEQUENCE [LARGE SCALE GENOMIC DNA]</scope>
    <source>
        <strain evidence="2 3">NBRC 14916</strain>
    </source>
</reference>
<organism evidence="2 3">
    <name type="scientific">Actinoplanes palleronii</name>
    <dbReference type="NCBI Taxonomy" id="113570"/>
    <lineage>
        <taxon>Bacteria</taxon>
        <taxon>Bacillati</taxon>
        <taxon>Actinomycetota</taxon>
        <taxon>Actinomycetes</taxon>
        <taxon>Micromonosporales</taxon>
        <taxon>Micromonosporaceae</taxon>
        <taxon>Actinoplanes</taxon>
    </lineage>
</organism>
<proteinExistence type="predicted"/>
<evidence type="ECO:0000256" key="1">
    <source>
        <dbReference type="SAM" id="Coils"/>
    </source>
</evidence>
<dbReference type="Pfam" id="PF06013">
    <property type="entry name" value="WXG100"/>
    <property type="match status" value="1"/>
</dbReference>
<protein>
    <recommendedName>
        <fullName evidence="4">WXG100 family type VII secretion target</fullName>
    </recommendedName>
</protein>
<keyword evidence="3" id="KW-1185">Reference proteome</keyword>
<dbReference type="InterPro" id="IPR010310">
    <property type="entry name" value="T7SS_ESAT-6-like"/>
</dbReference>
<evidence type="ECO:0000313" key="3">
    <source>
        <dbReference type="Proteomes" id="UP000624709"/>
    </source>
</evidence>
<evidence type="ECO:0000313" key="2">
    <source>
        <dbReference type="EMBL" id="GIE71115.1"/>
    </source>
</evidence>
<keyword evidence="1" id="KW-0175">Coiled coil</keyword>
<accession>A0ABQ4BKE9</accession>
<dbReference type="Gene3D" id="1.10.287.1060">
    <property type="entry name" value="ESAT-6-like"/>
    <property type="match status" value="1"/>
</dbReference>
<dbReference type="Proteomes" id="UP000624709">
    <property type="component" value="Unassembled WGS sequence"/>
</dbReference>
<dbReference type="EMBL" id="BOMS01000119">
    <property type="protein sequence ID" value="GIE71115.1"/>
    <property type="molecule type" value="Genomic_DNA"/>
</dbReference>
<feature type="coiled-coil region" evidence="1">
    <location>
        <begin position="68"/>
        <end position="118"/>
    </location>
</feature>
<dbReference type="RefSeq" id="WP_203829026.1">
    <property type="nucleotide sequence ID" value="NZ_BAAATY010000002.1"/>
</dbReference>
<gene>
    <name evidence="2" type="ORF">Apa02nite_072230</name>
</gene>